<feature type="binding site" evidence="6">
    <location>
        <position position="128"/>
    </location>
    <ligand>
        <name>Zn(2+)</name>
        <dbReference type="ChEBI" id="CHEBI:29105"/>
        <label>1</label>
    </ligand>
</feature>
<keyword evidence="3" id="KW-0443">Lipid metabolism</keyword>
<feature type="binding site" evidence="6">
    <location>
        <position position="133"/>
    </location>
    <ligand>
        <name>Zn(2+)</name>
        <dbReference type="ChEBI" id="CHEBI:29105"/>
        <label>2</label>
    </ligand>
</feature>
<dbReference type="GO" id="GO:0070290">
    <property type="term" value="F:N-acylphosphatidylethanolamine-specific phospholipase D activity"/>
    <property type="evidence" value="ECO:0007669"/>
    <property type="project" value="UniProtKB-EC"/>
</dbReference>
<feature type="binding site" evidence="5">
    <location>
        <position position="268"/>
    </location>
    <ligand>
        <name>an N-acyl-1,2-diacyl-sn-glycero-3-phosphoethanolamine</name>
        <dbReference type="ChEBI" id="CHEBI:62537"/>
    </ligand>
</feature>
<evidence type="ECO:0000256" key="4">
    <source>
        <dbReference type="ARBA" id="ARBA00048025"/>
    </source>
</evidence>
<evidence type="ECO:0000256" key="2">
    <source>
        <dbReference type="ARBA" id="ARBA00012279"/>
    </source>
</evidence>
<comment type="catalytic activity">
    <reaction evidence="4">
        <text>N-(5Z,8Z,11Z,14Z-eicosatetraenoyl)-1,2-di-(9Z-octadecenoyl)-sn-glycero-3-phosphoethanolamine + H2O = N-(5Z,8Z,11Z,14Z-eicosatetraenoyl)-ethanolamine + 1,2-di-(9Z-octadecenoyl)-sn-glycero-3-phosphate + H(+)</text>
        <dbReference type="Rhea" id="RHEA:45528"/>
        <dbReference type="ChEBI" id="CHEBI:2700"/>
        <dbReference type="ChEBI" id="CHEBI:15377"/>
        <dbReference type="ChEBI" id="CHEBI:15378"/>
        <dbReference type="ChEBI" id="CHEBI:74546"/>
        <dbReference type="ChEBI" id="CHEBI:85277"/>
    </reaction>
    <physiologicalReaction direction="left-to-right" evidence="4">
        <dbReference type="Rhea" id="RHEA:45529"/>
    </physiologicalReaction>
</comment>
<dbReference type="Pfam" id="PF12706">
    <property type="entry name" value="Lactamase_B_2"/>
    <property type="match status" value="1"/>
</dbReference>
<dbReference type="InterPro" id="IPR024884">
    <property type="entry name" value="NAPE-PLD"/>
</dbReference>
<keyword evidence="6" id="KW-0479">Metal-binding</keyword>
<accession>A0A914H9T9</accession>
<protein>
    <recommendedName>
        <fullName evidence="2">N-acetylphosphatidylethanolamine-hydrolyzing phospholipase D</fullName>
        <ecNumber evidence="2">3.1.4.54</ecNumber>
    </recommendedName>
</protein>
<dbReference type="InterPro" id="IPR001279">
    <property type="entry name" value="Metallo-B-lactamas"/>
</dbReference>
<feature type="binding site" evidence="6">
    <location>
        <position position="230"/>
    </location>
    <ligand>
        <name>Zn(2+)</name>
        <dbReference type="ChEBI" id="CHEBI:29105"/>
        <label>1</label>
    </ligand>
</feature>
<proteinExistence type="inferred from homology"/>
<feature type="domain" description="Metallo-beta-lactamase" evidence="7">
    <location>
        <begin position="87"/>
        <end position="291"/>
    </location>
</feature>
<dbReference type="Proteomes" id="UP000887572">
    <property type="component" value="Unplaced"/>
</dbReference>
<sequence>MNNDEAFAEPKFDGTRYNNPTSFTSWNEPSLINVVRWKLETRPRIPNENELNRTLPVQEPQFQLDSQLSATWLGHATVHLRIDGISVLTDPVWARHASPRLFKFCRRFRPPPCAIDDLPEIHVVLISHNHYDHLDTVAVRRLAQRFPDIRWFVPKGLLQWTQRETGSQNVHELTWGENVPMQFNEEGSSFEIHSVPAQHWSQRAVFDRNKSLWCGWVIKGPQHKFFYTGDTGFCADEFRKLGDIHGPIDLSAIPIGAYEPRWFMSPQHIDPEEAVQIHQLVKSKKSIAVHWGTYDMGSCEAYLEPREKLAEAVAAAGLGPDEFVTLSHGQSWHVEG</sequence>
<dbReference type="PIRSF" id="PIRSF038896">
    <property type="entry name" value="NAPE-PLD"/>
    <property type="match status" value="1"/>
</dbReference>
<evidence type="ECO:0000313" key="8">
    <source>
        <dbReference type="Proteomes" id="UP000887572"/>
    </source>
</evidence>
<name>A0A914H9T9_GLORO</name>
<dbReference type="AlphaFoldDB" id="A0A914H9T9"/>
<comment type="cofactor">
    <cofactor evidence="6">
        <name>Zn(2+)</name>
        <dbReference type="ChEBI" id="CHEBI:29105"/>
    </cofactor>
    <text evidence="6">Binds 2 zinc divalent cations per subunit.</text>
</comment>
<dbReference type="InterPro" id="IPR036866">
    <property type="entry name" value="RibonucZ/Hydroxyglut_hydro"/>
</dbReference>
<evidence type="ECO:0000256" key="6">
    <source>
        <dbReference type="PIRSR" id="PIRSR038896-51"/>
    </source>
</evidence>
<feature type="binding site" evidence="6">
    <location>
        <position position="230"/>
    </location>
    <ligand>
        <name>Zn(2+)</name>
        <dbReference type="ChEBI" id="CHEBI:29105"/>
        <label>2</label>
    </ligand>
</feature>
<dbReference type="SUPFAM" id="SSF56281">
    <property type="entry name" value="Metallo-hydrolase/oxidoreductase"/>
    <property type="match status" value="1"/>
</dbReference>
<feature type="binding site" evidence="6">
    <location>
        <position position="132"/>
    </location>
    <ligand>
        <name>Zn(2+)</name>
        <dbReference type="ChEBI" id="CHEBI:29105"/>
        <label>2</label>
    </ligand>
</feature>
<dbReference type="GO" id="GO:0008270">
    <property type="term" value="F:zinc ion binding"/>
    <property type="evidence" value="ECO:0007669"/>
    <property type="project" value="InterPro"/>
</dbReference>
<feature type="binding site" evidence="5">
    <location>
        <position position="131"/>
    </location>
    <ligand>
        <name>an N-acyl-1,2-diacyl-sn-glycero-3-phosphoethanolamine</name>
        <dbReference type="ChEBI" id="CHEBI:62537"/>
    </ligand>
</feature>
<feature type="binding site" evidence="6">
    <location>
        <position position="290"/>
    </location>
    <ligand>
        <name>Zn(2+)</name>
        <dbReference type="ChEBI" id="CHEBI:29105"/>
        <label>2</label>
    </ligand>
</feature>
<evidence type="ECO:0000256" key="5">
    <source>
        <dbReference type="PIRSR" id="PIRSR038896-50"/>
    </source>
</evidence>
<keyword evidence="3" id="KW-1208">Phospholipid metabolism</keyword>
<dbReference type="PANTHER" id="PTHR15032">
    <property type="entry name" value="N-ACYL-PHOSPHATIDYLETHANOLAMINE-HYDROLYZING PHOSPHOLIPASE D"/>
    <property type="match status" value="1"/>
</dbReference>
<organism evidence="8 9">
    <name type="scientific">Globodera rostochiensis</name>
    <name type="common">Golden nematode worm</name>
    <name type="synonym">Heterodera rostochiensis</name>
    <dbReference type="NCBI Taxonomy" id="31243"/>
    <lineage>
        <taxon>Eukaryota</taxon>
        <taxon>Metazoa</taxon>
        <taxon>Ecdysozoa</taxon>
        <taxon>Nematoda</taxon>
        <taxon>Chromadorea</taxon>
        <taxon>Rhabditida</taxon>
        <taxon>Tylenchina</taxon>
        <taxon>Tylenchomorpha</taxon>
        <taxon>Tylenchoidea</taxon>
        <taxon>Heteroderidae</taxon>
        <taxon>Heteroderinae</taxon>
        <taxon>Globodera</taxon>
    </lineage>
</organism>
<feature type="binding site" evidence="6">
    <location>
        <position position="130"/>
    </location>
    <ligand>
        <name>Zn(2+)</name>
        <dbReference type="ChEBI" id="CHEBI:29105"/>
        <label>1</label>
    </ligand>
</feature>
<keyword evidence="6" id="KW-0862">Zinc</keyword>
<dbReference type="PANTHER" id="PTHR15032:SF4">
    <property type="entry name" value="N-ACYL-PHOSPHATIDYLETHANOLAMINE-HYDROLYZING PHOSPHOLIPASE D"/>
    <property type="match status" value="1"/>
</dbReference>
<dbReference type="EC" id="3.1.4.54" evidence="2"/>
<reference evidence="9" key="1">
    <citation type="submission" date="2022-11" db="UniProtKB">
        <authorList>
            <consortium name="WormBaseParasite"/>
        </authorList>
    </citation>
    <scope>IDENTIFICATION</scope>
</reference>
<evidence type="ECO:0000256" key="1">
    <source>
        <dbReference type="ARBA" id="ARBA00010127"/>
    </source>
</evidence>
<evidence type="ECO:0000259" key="7">
    <source>
        <dbReference type="Pfam" id="PF12706"/>
    </source>
</evidence>
<feature type="binding site" evidence="6">
    <location>
        <position position="199"/>
    </location>
    <ligand>
        <name>Zn(2+)</name>
        <dbReference type="ChEBI" id="CHEBI:29105"/>
        <label>1</label>
    </ligand>
</feature>
<dbReference type="Gene3D" id="3.60.15.10">
    <property type="entry name" value="Ribonuclease Z/Hydroxyacylglutathione hydrolase-like"/>
    <property type="match status" value="1"/>
</dbReference>
<keyword evidence="3" id="KW-0595">Phospholipid degradation</keyword>
<evidence type="ECO:0000256" key="3">
    <source>
        <dbReference type="ARBA" id="ARBA00022668"/>
    </source>
</evidence>
<evidence type="ECO:0000313" key="9">
    <source>
        <dbReference type="WBParaSite" id="Gr19_v10_g15544.t1"/>
    </source>
</evidence>
<dbReference type="WBParaSite" id="Gr19_v10_g15544.t1">
    <property type="protein sequence ID" value="Gr19_v10_g15544.t1"/>
    <property type="gene ID" value="Gr19_v10_g15544"/>
</dbReference>
<dbReference type="GO" id="GO:0009395">
    <property type="term" value="P:phospholipid catabolic process"/>
    <property type="evidence" value="ECO:0007669"/>
    <property type="project" value="UniProtKB-KW"/>
</dbReference>
<comment type="similarity">
    <text evidence="1">Belongs to the NAPE-PLD family.</text>
</comment>
<keyword evidence="8" id="KW-1185">Reference proteome</keyword>
<keyword evidence="3" id="KW-0442">Lipid degradation</keyword>
<dbReference type="GO" id="GO:0005737">
    <property type="term" value="C:cytoplasm"/>
    <property type="evidence" value="ECO:0007669"/>
    <property type="project" value="TreeGrafter"/>
</dbReference>